<dbReference type="PANTHER" id="PTHR30561:SF0">
    <property type="entry name" value="GUANIDINIUM EXPORTER"/>
    <property type="match status" value="1"/>
</dbReference>
<sequence>MAWIYLLVAGVTEIVWAVGLKFADGFTNFFPSLVTIIFIGVSFVLFATAIKTIPIGTAYAVFTGIGAAGTAVVGILLFSENASVEKIFFLLLLLVGIIGLKVLDGKESPDKEVDS</sequence>
<dbReference type="GO" id="GO:0005886">
    <property type="term" value="C:plasma membrane"/>
    <property type="evidence" value="ECO:0007669"/>
    <property type="project" value="UniProtKB-SubCell"/>
</dbReference>
<dbReference type="FunFam" id="1.10.3730.20:FF:000001">
    <property type="entry name" value="Quaternary ammonium compound resistance transporter SugE"/>
    <property type="match status" value="1"/>
</dbReference>
<accession>A0A1B1RZR4</accession>
<feature type="transmembrane region" description="Helical" evidence="8">
    <location>
        <begin position="33"/>
        <end position="50"/>
    </location>
</feature>
<dbReference type="InterPro" id="IPR045324">
    <property type="entry name" value="Small_multidrug_res"/>
</dbReference>
<keyword evidence="5 8" id="KW-1133">Transmembrane helix</keyword>
<evidence type="ECO:0000256" key="3">
    <source>
        <dbReference type="ARBA" id="ARBA00022475"/>
    </source>
</evidence>
<evidence type="ECO:0000313" key="10">
    <source>
        <dbReference type="Proteomes" id="UP000053354"/>
    </source>
</evidence>
<evidence type="ECO:0000256" key="8">
    <source>
        <dbReference type="SAM" id="Phobius"/>
    </source>
</evidence>
<evidence type="ECO:0000256" key="7">
    <source>
        <dbReference type="RuleBase" id="RU003942"/>
    </source>
</evidence>
<organism evidence="9 10">
    <name type="scientific">Planococcus versutus</name>
    <dbReference type="NCBI Taxonomy" id="1302659"/>
    <lineage>
        <taxon>Bacteria</taxon>
        <taxon>Bacillati</taxon>
        <taxon>Bacillota</taxon>
        <taxon>Bacilli</taxon>
        <taxon>Bacillales</taxon>
        <taxon>Caryophanaceae</taxon>
        <taxon>Planococcus</taxon>
    </lineage>
</organism>
<dbReference type="Proteomes" id="UP000053354">
    <property type="component" value="Chromosome"/>
</dbReference>
<keyword evidence="4 7" id="KW-0812">Transmembrane</keyword>
<evidence type="ECO:0000256" key="4">
    <source>
        <dbReference type="ARBA" id="ARBA00022692"/>
    </source>
</evidence>
<keyword evidence="3" id="KW-1003">Cell membrane</keyword>
<keyword evidence="2" id="KW-0813">Transport</keyword>
<dbReference type="RefSeq" id="WP_049695038.1">
    <property type="nucleotide sequence ID" value="NZ_CP016540.2"/>
</dbReference>
<evidence type="ECO:0000256" key="6">
    <source>
        <dbReference type="ARBA" id="ARBA00023136"/>
    </source>
</evidence>
<dbReference type="PANTHER" id="PTHR30561">
    <property type="entry name" value="SMR FAMILY PROTON-DEPENDENT DRUG EFFLUX TRANSPORTER SUGE"/>
    <property type="match status" value="1"/>
</dbReference>
<evidence type="ECO:0000256" key="5">
    <source>
        <dbReference type="ARBA" id="ARBA00022989"/>
    </source>
</evidence>
<feature type="transmembrane region" description="Helical" evidence="8">
    <location>
        <begin position="57"/>
        <end position="78"/>
    </location>
</feature>
<protein>
    <submittedName>
        <fullName evidence="9">Ligand-binding protein SH3</fullName>
    </submittedName>
</protein>
<dbReference type="GO" id="GO:0022857">
    <property type="term" value="F:transmembrane transporter activity"/>
    <property type="evidence" value="ECO:0007669"/>
    <property type="project" value="InterPro"/>
</dbReference>
<comment type="similarity">
    <text evidence="7">Belongs to the drug/metabolite transporter (DMT) superfamily. Small multidrug resistance (SMR) (TC 2.A.7.1) family.</text>
</comment>
<dbReference type="AlphaFoldDB" id="A0A1B1RZR4"/>
<dbReference type="Gene3D" id="1.10.3730.20">
    <property type="match status" value="1"/>
</dbReference>
<comment type="subcellular location">
    <subcellularLocation>
        <location evidence="1 7">Cell membrane</location>
        <topology evidence="1 7">Multi-pass membrane protein</topology>
    </subcellularLocation>
</comment>
<keyword evidence="6 8" id="KW-0472">Membrane</keyword>
<reference evidence="9" key="1">
    <citation type="submission" date="2016-10" db="EMBL/GenBank/DDBJ databases">
        <authorList>
            <person name="See-Too W.S."/>
        </authorList>
    </citation>
    <scope>NUCLEOTIDE SEQUENCE</scope>
    <source>
        <strain evidence="9">L10.15</strain>
    </source>
</reference>
<feature type="transmembrane region" description="Helical" evidence="8">
    <location>
        <begin position="84"/>
        <end position="103"/>
    </location>
</feature>
<dbReference type="STRING" id="1302659.I858_005265"/>
<dbReference type="OrthoDB" id="21828at2"/>
<dbReference type="InterPro" id="IPR037185">
    <property type="entry name" value="EmrE-like"/>
</dbReference>
<gene>
    <name evidence="9" type="ORF">I858_005265</name>
</gene>
<proteinExistence type="inferred from homology"/>
<evidence type="ECO:0000256" key="1">
    <source>
        <dbReference type="ARBA" id="ARBA00004651"/>
    </source>
</evidence>
<dbReference type="KEGG" id="pll:I858_005265"/>
<evidence type="ECO:0000313" key="9">
    <source>
        <dbReference type="EMBL" id="ANU26431.1"/>
    </source>
</evidence>
<name>A0A1B1RZR4_9BACL</name>
<keyword evidence="10" id="KW-1185">Reference proteome</keyword>
<dbReference type="SUPFAM" id="SSF103481">
    <property type="entry name" value="Multidrug resistance efflux transporter EmrE"/>
    <property type="match status" value="1"/>
</dbReference>
<evidence type="ECO:0000256" key="2">
    <source>
        <dbReference type="ARBA" id="ARBA00022448"/>
    </source>
</evidence>
<dbReference type="Pfam" id="PF00893">
    <property type="entry name" value="Multi_Drug_Res"/>
    <property type="match status" value="1"/>
</dbReference>
<dbReference type="EMBL" id="CP016540">
    <property type="protein sequence ID" value="ANU26431.1"/>
    <property type="molecule type" value="Genomic_DNA"/>
</dbReference>
<dbReference type="InterPro" id="IPR000390">
    <property type="entry name" value="Small_drug/metabolite_transptr"/>
</dbReference>